<dbReference type="InterPro" id="IPR050401">
    <property type="entry name" value="Cyclic_nucleotide_synthase"/>
</dbReference>
<evidence type="ECO:0000256" key="1">
    <source>
        <dbReference type="ARBA" id="ARBA00022741"/>
    </source>
</evidence>
<keyword evidence="3" id="KW-0812">Transmembrane</keyword>
<evidence type="ECO:0000313" key="5">
    <source>
        <dbReference type="Proteomes" id="UP001557470"/>
    </source>
</evidence>
<dbReference type="Gene3D" id="6.10.250.780">
    <property type="match status" value="1"/>
</dbReference>
<dbReference type="Proteomes" id="UP001557470">
    <property type="component" value="Unassembled WGS sequence"/>
</dbReference>
<dbReference type="EMBL" id="JAGEUA010000001">
    <property type="protein sequence ID" value="KAL1021237.1"/>
    <property type="molecule type" value="Genomic_DNA"/>
</dbReference>
<dbReference type="GO" id="GO:0000166">
    <property type="term" value="F:nucleotide binding"/>
    <property type="evidence" value="ECO:0007669"/>
    <property type="project" value="UniProtKB-KW"/>
</dbReference>
<reference evidence="4 5" key="1">
    <citation type="submission" date="2024-06" db="EMBL/GenBank/DDBJ databases">
        <authorList>
            <person name="Pan Q."/>
            <person name="Wen M."/>
            <person name="Jouanno E."/>
            <person name="Zahm M."/>
            <person name="Klopp C."/>
            <person name="Cabau C."/>
            <person name="Louis A."/>
            <person name="Berthelot C."/>
            <person name="Parey E."/>
            <person name="Roest Crollius H."/>
            <person name="Montfort J."/>
            <person name="Robinson-Rechavi M."/>
            <person name="Bouchez O."/>
            <person name="Lampietro C."/>
            <person name="Lopez Roques C."/>
            <person name="Donnadieu C."/>
            <person name="Postlethwait J."/>
            <person name="Bobe J."/>
            <person name="Verreycken H."/>
            <person name="Guiguen Y."/>
        </authorList>
    </citation>
    <scope>NUCLEOTIDE SEQUENCE [LARGE SCALE GENOMIC DNA]</scope>
    <source>
        <strain evidence="4">Up_M1</strain>
        <tissue evidence="4">Testis</tissue>
    </source>
</reference>
<dbReference type="AlphaFoldDB" id="A0ABD0XLP2"/>
<protein>
    <submittedName>
        <fullName evidence="4">Uncharacterized protein</fullName>
    </submittedName>
</protein>
<gene>
    <name evidence="4" type="ORF">UPYG_G00010500</name>
</gene>
<proteinExistence type="predicted"/>
<evidence type="ECO:0000313" key="4">
    <source>
        <dbReference type="EMBL" id="KAL1021237.1"/>
    </source>
</evidence>
<evidence type="ECO:0000256" key="2">
    <source>
        <dbReference type="ARBA" id="ARBA00023239"/>
    </source>
</evidence>
<comment type="caution">
    <text evidence="4">The sequence shown here is derived from an EMBL/GenBank/DDBJ whole genome shotgun (WGS) entry which is preliminary data.</text>
</comment>
<keyword evidence="2" id="KW-0456">Lyase</keyword>
<keyword evidence="3" id="KW-1133">Transmembrane helix</keyword>
<keyword evidence="5" id="KW-1185">Reference proteome</keyword>
<evidence type="ECO:0000256" key="3">
    <source>
        <dbReference type="SAM" id="Phobius"/>
    </source>
</evidence>
<organism evidence="4 5">
    <name type="scientific">Umbra pygmaea</name>
    <name type="common">Eastern mudminnow</name>
    <dbReference type="NCBI Taxonomy" id="75934"/>
    <lineage>
        <taxon>Eukaryota</taxon>
        <taxon>Metazoa</taxon>
        <taxon>Chordata</taxon>
        <taxon>Craniata</taxon>
        <taxon>Vertebrata</taxon>
        <taxon>Euteleostomi</taxon>
        <taxon>Actinopterygii</taxon>
        <taxon>Neopterygii</taxon>
        <taxon>Teleostei</taxon>
        <taxon>Protacanthopterygii</taxon>
        <taxon>Esociformes</taxon>
        <taxon>Umbridae</taxon>
        <taxon>Umbra</taxon>
    </lineage>
</organism>
<accession>A0ABD0XLP2</accession>
<sequence>MKSHRSSQGQACSQVELVDFCQNLNEYFTEYLNTNLEGDYKEWSEFSLAIVRILDFWGDVEQDVCRVKEFPDWKDVLSLRLVVTFIELNHQYSELPFIGTQDDFLEKWVYVLSRLAFAQLLSERLQDCWLENVQLKLNLTTSLKVNAYVFDSAPWQISATGVMGVLAGTQIAIQALKDTQDCLFARAVPALKLQSRAVFSGLSMRIALLTLACLIYPLVLVSFKQMTEWIQNYSQTLRGRTEALKHQRHLAEDLLHQMLPKTVAKQLRQQRHVEAESYEEVRLIRADGPVP</sequence>
<keyword evidence="3" id="KW-0472">Membrane</keyword>
<keyword evidence="1" id="KW-0547">Nucleotide-binding</keyword>
<dbReference type="GO" id="GO:0016829">
    <property type="term" value="F:lyase activity"/>
    <property type="evidence" value="ECO:0007669"/>
    <property type="project" value="UniProtKB-KW"/>
</dbReference>
<name>A0ABD0XLP2_UMBPY</name>
<dbReference type="PANTHER" id="PTHR11920:SF497">
    <property type="entry name" value="GUANYLATE CYCLASE"/>
    <property type="match status" value="1"/>
</dbReference>
<dbReference type="PANTHER" id="PTHR11920">
    <property type="entry name" value="GUANYLYL CYCLASE"/>
    <property type="match status" value="1"/>
</dbReference>
<feature type="transmembrane region" description="Helical" evidence="3">
    <location>
        <begin position="202"/>
        <end position="223"/>
    </location>
</feature>